<evidence type="ECO:0000259" key="5">
    <source>
        <dbReference type="PROSITE" id="PS50893"/>
    </source>
</evidence>
<evidence type="ECO:0000256" key="1">
    <source>
        <dbReference type="ARBA" id="ARBA00005417"/>
    </source>
</evidence>
<dbReference type="GO" id="GO:0042626">
    <property type="term" value="F:ATPase-coupled transmembrane transporter activity"/>
    <property type="evidence" value="ECO:0007669"/>
    <property type="project" value="TreeGrafter"/>
</dbReference>
<keyword evidence="4 6" id="KW-0067">ATP-binding</keyword>
<comment type="similarity">
    <text evidence="1">Belongs to the ABC transporter superfamily.</text>
</comment>
<proteinExistence type="inferred from homology"/>
<reference evidence="6" key="2">
    <citation type="submission" date="2021-09" db="EMBL/GenBank/DDBJ databases">
        <authorList>
            <person name="Gilroy R."/>
        </authorList>
    </citation>
    <scope>NUCLEOTIDE SEQUENCE</scope>
    <source>
        <strain evidence="6">CHK124-7917</strain>
    </source>
</reference>
<dbReference type="GO" id="GO:0005524">
    <property type="term" value="F:ATP binding"/>
    <property type="evidence" value="ECO:0007669"/>
    <property type="project" value="UniProtKB-KW"/>
</dbReference>
<dbReference type="SUPFAM" id="SSF52540">
    <property type="entry name" value="P-loop containing nucleoside triphosphate hydrolases"/>
    <property type="match status" value="2"/>
</dbReference>
<dbReference type="Pfam" id="PF00005">
    <property type="entry name" value="ABC_tran"/>
    <property type="match status" value="2"/>
</dbReference>
<accession>A0A921GFF5</accession>
<name>A0A921GFF5_9ACTN</name>
<dbReference type="PROSITE" id="PS00211">
    <property type="entry name" value="ABC_TRANSPORTER_1"/>
    <property type="match status" value="2"/>
</dbReference>
<evidence type="ECO:0000256" key="4">
    <source>
        <dbReference type="ARBA" id="ARBA00022840"/>
    </source>
</evidence>
<reference evidence="6" key="1">
    <citation type="journal article" date="2021" name="PeerJ">
        <title>Extensive microbial diversity within the chicken gut microbiome revealed by metagenomics and culture.</title>
        <authorList>
            <person name="Gilroy R."/>
            <person name="Ravi A."/>
            <person name="Getino M."/>
            <person name="Pursley I."/>
            <person name="Horton D.L."/>
            <person name="Alikhan N.F."/>
            <person name="Baker D."/>
            <person name="Gharbi K."/>
            <person name="Hall N."/>
            <person name="Watson M."/>
            <person name="Adriaenssens E.M."/>
            <person name="Foster-Nyarko E."/>
            <person name="Jarju S."/>
            <person name="Secka A."/>
            <person name="Antonio M."/>
            <person name="Oren A."/>
            <person name="Chaudhuri R.R."/>
            <person name="La Ragione R."/>
            <person name="Hildebrand F."/>
            <person name="Pallen M.J."/>
        </authorList>
    </citation>
    <scope>NUCLEOTIDE SEQUENCE</scope>
    <source>
        <strain evidence="6">CHK124-7917</strain>
    </source>
</reference>
<dbReference type="InterPro" id="IPR017871">
    <property type="entry name" value="ABC_transporter-like_CS"/>
</dbReference>
<dbReference type="InterPro" id="IPR050095">
    <property type="entry name" value="ECF_ABC_transporter_ATP-bd"/>
</dbReference>
<keyword evidence="3" id="KW-0547">Nucleotide-binding</keyword>
<dbReference type="PROSITE" id="PS50893">
    <property type="entry name" value="ABC_TRANSPORTER_2"/>
    <property type="match status" value="2"/>
</dbReference>
<organism evidence="6 7">
    <name type="scientific">Thermophilibacter provencensis</name>
    <dbReference type="NCBI Taxonomy" id="1852386"/>
    <lineage>
        <taxon>Bacteria</taxon>
        <taxon>Bacillati</taxon>
        <taxon>Actinomycetota</taxon>
        <taxon>Coriobacteriia</taxon>
        <taxon>Coriobacteriales</taxon>
        <taxon>Atopobiaceae</taxon>
        <taxon>Thermophilibacter</taxon>
    </lineage>
</organism>
<feature type="domain" description="ABC transporter" evidence="5">
    <location>
        <begin position="2"/>
        <end position="233"/>
    </location>
</feature>
<dbReference type="AlphaFoldDB" id="A0A921GFF5"/>
<dbReference type="InterPro" id="IPR015856">
    <property type="entry name" value="ABC_transpr_CbiO/EcfA_su"/>
</dbReference>
<protein>
    <submittedName>
        <fullName evidence="6">Energy-coupling factor ABC transporter ATP-binding protein</fullName>
    </submittedName>
</protein>
<dbReference type="InterPro" id="IPR003593">
    <property type="entry name" value="AAA+_ATPase"/>
</dbReference>
<evidence type="ECO:0000256" key="3">
    <source>
        <dbReference type="ARBA" id="ARBA00022741"/>
    </source>
</evidence>
<keyword evidence="2" id="KW-0813">Transport</keyword>
<dbReference type="InterPro" id="IPR027417">
    <property type="entry name" value="P-loop_NTPase"/>
</dbReference>
<dbReference type="RefSeq" id="WP_274959468.1">
    <property type="nucleotide sequence ID" value="NZ_DYWQ01000125.1"/>
</dbReference>
<dbReference type="CDD" id="cd03225">
    <property type="entry name" value="ABC_cobalt_CbiO_domain1"/>
    <property type="match status" value="2"/>
</dbReference>
<sequence>MIELHDVGFSYGNADVLRGVSLVVRPGERVVLLGRNGSGKSTLSRLMNGSLLASSGEVVVDGITAVPGTRRAIAAAVGYVRQDPRNQIVSPLVRDEVEFGPRNLGLPREEVRARAEAALAACGLEALRLRMTDELSGGQQQLLSLAGVLAMSPRYLVLDEVGSHLDEAARTAIAGLVRGLVRGGTGVLEVAHGPEALFGASRAIVLEGGCIAWEGRPEDLLRSERALRASGLSDDPLTAPLVELATRGGMLGESPDPAALADVLTVRDASREGVGRPDRHRLGLERASVSYGGLAALDGVTFSCSGVTLLLGASGSGKTTAARVLAGVLAPDEGGASLDGAPVRAGEVGLSFQRPEDQLFADTVLDDLSFAPRMLGLGHREADARARDAAERLGVTEDLLDRSPFELSGGQMRRVALAGVLAARPRACVLDEPSAGLDAPARRSLRELVSSLAREGVATLVVTHDAAEWLDVAGDVVLLAGGRVVARVGAEEAARSPELFRAAGMEPPLLVRARAMAWGERNA</sequence>
<evidence type="ECO:0000313" key="7">
    <source>
        <dbReference type="Proteomes" id="UP000697330"/>
    </source>
</evidence>
<evidence type="ECO:0000256" key="2">
    <source>
        <dbReference type="ARBA" id="ARBA00022448"/>
    </source>
</evidence>
<gene>
    <name evidence="6" type="ORF">K8U72_08395</name>
</gene>
<dbReference type="GO" id="GO:0043190">
    <property type="term" value="C:ATP-binding cassette (ABC) transporter complex"/>
    <property type="evidence" value="ECO:0007669"/>
    <property type="project" value="TreeGrafter"/>
</dbReference>
<dbReference type="PANTHER" id="PTHR43553">
    <property type="entry name" value="HEAVY METAL TRANSPORTER"/>
    <property type="match status" value="1"/>
</dbReference>
<evidence type="ECO:0000313" key="6">
    <source>
        <dbReference type="EMBL" id="HJF45780.1"/>
    </source>
</evidence>
<dbReference type="GO" id="GO:0016887">
    <property type="term" value="F:ATP hydrolysis activity"/>
    <property type="evidence" value="ECO:0007669"/>
    <property type="project" value="InterPro"/>
</dbReference>
<dbReference type="SMART" id="SM00382">
    <property type="entry name" value="AAA"/>
    <property type="match status" value="2"/>
</dbReference>
<dbReference type="PANTHER" id="PTHR43553:SF24">
    <property type="entry name" value="ENERGY-COUPLING FACTOR TRANSPORTER ATP-BINDING PROTEIN ECFA1"/>
    <property type="match status" value="1"/>
</dbReference>
<dbReference type="InterPro" id="IPR003439">
    <property type="entry name" value="ABC_transporter-like_ATP-bd"/>
</dbReference>
<dbReference type="Gene3D" id="3.40.50.300">
    <property type="entry name" value="P-loop containing nucleotide triphosphate hydrolases"/>
    <property type="match status" value="2"/>
</dbReference>
<dbReference type="EMBL" id="DYWQ01000125">
    <property type="protein sequence ID" value="HJF45780.1"/>
    <property type="molecule type" value="Genomic_DNA"/>
</dbReference>
<feature type="domain" description="ABC transporter" evidence="5">
    <location>
        <begin position="282"/>
        <end position="506"/>
    </location>
</feature>
<comment type="caution">
    <text evidence="6">The sequence shown here is derived from an EMBL/GenBank/DDBJ whole genome shotgun (WGS) entry which is preliminary data.</text>
</comment>
<dbReference type="Proteomes" id="UP000697330">
    <property type="component" value="Unassembled WGS sequence"/>
</dbReference>